<dbReference type="InterPro" id="IPR003340">
    <property type="entry name" value="B3_DNA-bd"/>
</dbReference>
<reference evidence="9" key="1">
    <citation type="submission" date="2022-08" db="EMBL/GenBank/DDBJ databases">
        <authorList>
            <person name="Marques A."/>
        </authorList>
    </citation>
    <scope>NUCLEOTIDE SEQUENCE</scope>
    <source>
        <strain evidence="9">RhyPub2mFocal</strain>
        <tissue evidence="9">Leaves</tissue>
    </source>
</reference>
<keyword evidence="4" id="KW-0238">DNA-binding</keyword>
<feature type="domain" description="TF-B3" evidence="8">
    <location>
        <begin position="712"/>
        <end position="807"/>
    </location>
</feature>
<evidence type="ECO:0000256" key="2">
    <source>
        <dbReference type="ARBA" id="ARBA00022737"/>
    </source>
</evidence>
<dbReference type="PROSITE" id="PS50863">
    <property type="entry name" value="B3"/>
    <property type="match status" value="5"/>
</dbReference>
<gene>
    <name evidence="9" type="ORF">LUZ62_089585</name>
</gene>
<dbReference type="EMBL" id="JAMFTS010000005">
    <property type="protein sequence ID" value="KAJ4755180.1"/>
    <property type="molecule type" value="Genomic_DNA"/>
</dbReference>
<feature type="domain" description="TF-B3" evidence="8">
    <location>
        <begin position="11"/>
        <end position="104"/>
    </location>
</feature>
<feature type="compositionally biased region" description="Polar residues" evidence="7">
    <location>
        <begin position="128"/>
        <end position="139"/>
    </location>
</feature>
<accession>A0AAV8CH45</accession>
<evidence type="ECO:0000313" key="10">
    <source>
        <dbReference type="Proteomes" id="UP001140206"/>
    </source>
</evidence>
<dbReference type="SUPFAM" id="SSF101936">
    <property type="entry name" value="DNA-binding pseudobarrel domain"/>
    <property type="match status" value="5"/>
</dbReference>
<evidence type="ECO:0000259" key="8">
    <source>
        <dbReference type="PROSITE" id="PS50863"/>
    </source>
</evidence>
<evidence type="ECO:0000256" key="1">
    <source>
        <dbReference type="ARBA" id="ARBA00004123"/>
    </source>
</evidence>
<keyword evidence="10" id="KW-1185">Reference proteome</keyword>
<dbReference type="PANTHER" id="PTHR31674">
    <property type="entry name" value="B3 DOMAIN-CONTAINING PROTEIN REM-LIKE 3-RELATED"/>
    <property type="match status" value="1"/>
</dbReference>
<dbReference type="CDD" id="cd10017">
    <property type="entry name" value="B3_DNA"/>
    <property type="match status" value="5"/>
</dbReference>
<keyword evidence="6" id="KW-0539">Nucleus</keyword>
<dbReference type="GO" id="GO:0003677">
    <property type="term" value="F:DNA binding"/>
    <property type="evidence" value="ECO:0007669"/>
    <property type="project" value="UniProtKB-KW"/>
</dbReference>
<dbReference type="Proteomes" id="UP001140206">
    <property type="component" value="Chromosome 5"/>
</dbReference>
<dbReference type="InterPro" id="IPR015300">
    <property type="entry name" value="DNA-bd_pseudobarrel_sf"/>
</dbReference>
<feature type="region of interest" description="Disordered" evidence="7">
    <location>
        <begin position="410"/>
        <end position="448"/>
    </location>
</feature>
<evidence type="ECO:0000256" key="3">
    <source>
        <dbReference type="ARBA" id="ARBA00023015"/>
    </source>
</evidence>
<keyword evidence="5" id="KW-0804">Transcription</keyword>
<evidence type="ECO:0000313" key="9">
    <source>
        <dbReference type="EMBL" id="KAJ4755180.1"/>
    </source>
</evidence>
<evidence type="ECO:0000256" key="5">
    <source>
        <dbReference type="ARBA" id="ARBA00023163"/>
    </source>
</evidence>
<feature type="domain" description="TF-B3" evidence="8">
    <location>
        <begin position="611"/>
        <end position="690"/>
    </location>
</feature>
<protein>
    <submittedName>
        <fullName evidence="9">B3 domain-containing protein REM13</fullName>
    </submittedName>
</protein>
<dbReference type="AlphaFoldDB" id="A0AAV8CH45"/>
<comment type="caution">
    <text evidence="9">The sequence shown here is derived from an EMBL/GenBank/DDBJ whole genome shotgun (WGS) entry which is preliminary data.</text>
</comment>
<evidence type="ECO:0000256" key="7">
    <source>
        <dbReference type="SAM" id="MobiDB-lite"/>
    </source>
</evidence>
<dbReference type="InterPro" id="IPR039218">
    <property type="entry name" value="REM_fam"/>
</dbReference>
<evidence type="ECO:0000256" key="6">
    <source>
        <dbReference type="ARBA" id="ARBA00023242"/>
    </source>
</evidence>
<sequence>MATRGGCLPQRPHFFKFLFPGLSANLRIPSKFQRHIPSELPKKAVLLCPHHQVWEVEVCQAGPDIFFQRGWPEFMKAHDMHIGYFLLFQYNGNMNFEVKVFDTTCCLKDYSLKHCTSAAPPYIKIEDSSTNENPELSDTSDGETHYLTSFGGENKSTIDKVQIMAGEPSNVQEQIIGTTYKKPASIEIDKPSESEDQTISKKTYVDSLNEKWNLSNSDEKEKEVLQEDQRVVHMEVQNKKTLKTAQNATDFAQFEKILTPAMVQRNMINVPREFCVKNDLVSNRTIFLKRKLEGDGKVDPREWQVGFFFGPGESRIRKGWRTFSKENSLKIGDKCIFRLILKDTIVVETHGMAHSFGGKTMYIDGKSQGVANEEKRPSLQQNNVLGGKIVGRSCKRPAFIDTEGLLESNDQTISKNSDEAPRSYLSKRRKLSTSIGKEEEEEGAQEKKKTDPNFIYFDQFEKILTRSMNLPRAFCVKNGLVTTCTIFLQRKLEEEGNVVPGKWPVRLRFGPSICRMGKGWRRFSRENRLKIGDRCIFQLVSNDTFIVLTCSLMQIPPESISIKIEDELGYQRASSPAISSTKKQTILERKVPKNNLQCECIIKGYNLKNFISLRKAFCEANGLTREQTIFLKRNIDGKTWSVEFRPRENEGQLSAGWKDFARENNLKEGDKCTFQLMSEGTLQVKIARKCRKRDAVRNNWRNRRQNIVDESEISVTVRQFHLTYNYLSIPMSFCLRNKLTTKREMVLKASDGKVWYVNFFLNGYKEGRLSRADEWGRFARENELKEGDKLFLKVVSEGTMHFRVVKA</sequence>
<dbReference type="PANTHER" id="PTHR31674:SF62">
    <property type="entry name" value="B3 DOMAIN-CONTAINING PROTEIN REM14-RELATED"/>
    <property type="match status" value="1"/>
</dbReference>
<dbReference type="SMART" id="SM01019">
    <property type="entry name" value="B3"/>
    <property type="match status" value="5"/>
</dbReference>
<comment type="subcellular location">
    <subcellularLocation>
        <location evidence="1">Nucleus</location>
    </subcellularLocation>
</comment>
<feature type="domain" description="TF-B3" evidence="8">
    <location>
        <begin position="253"/>
        <end position="353"/>
    </location>
</feature>
<feature type="region of interest" description="Disordered" evidence="7">
    <location>
        <begin position="126"/>
        <end position="145"/>
    </location>
</feature>
<organism evidence="9 10">
    <name type="scientific">Rhynchospora pubera</name>
    <dbReference type="NCBI Taxonomy" id="906938"/>
    <lineage>
        <taxon>Eukaryota</taxon>
        <taxon>Viridiplantae</taxon>
        <taxon>Streptophyta</taxon>
        <taxon>Embryophyta</taxon>
        <taxon>Tracheophyta</taxon>
        <taxon>Spermatophyta</taxon>
        <taxon>Magnoliopsida</taxon>
        <taxon>Liliopsida</taxon>
        <taxon>Poales</taxon>
        <taxon>Cyperaceae</taxon>
        <taxon>Cyperoideae</taxon>
        <taxon>Rhynchosporeae</taxon>
        <taxon>Rhynchospora</taxon>
    </lineage>
</organism>
<name>A0AAV8CH45_9POAL</name>
<evidence type="ECO:0000256" key="4">
    <source>
        <dbReference type="ARBA" id="ARBA00023125"/>
    </source>
</evidence>
<dbReference type="GO" id="GO:0005634">
    <property type="term" value="C:nucleus"/>
    <property type="evidence" value="ECO:0007669"/>
    <property type="project" value="UniProtKB-SubCell"/>
</dbReference>
<keyword evidence="3" id="KW-0805">Transcription regulation</keyword>
<proteinExistence type="predicted"/>
<dbReference type="Gene3D" id="2.40.330.10">
    <property type="entry name" value="DNA-binding pseudobarrel domain"/>
    <property type="match status" value="5"/>
</dbReference>
<feature type="domain" description="TF-B3" evidence="8">
    <location>
        <begin position="502"/>
        <end position="553"/>
    </location>
</feature>
<dbReference type="Pfam" id="PF02362">
    <property type="entry name" value="B3"/>
    <property type="match status" value="5"/>
</dbReference>
<keyword evidence="2" id="KW-0677">Repeat</keyword>